<keyword evidence="1" id="KW-0479">Metal-binding</keyword>
<sequence>MQICIVCREPTDKYKCRKCLERYCSLSCYKKHINSTECRACETPSCEPLTGDQNEDNEPTIYTPFSTEDTVAPEKLQQLAHSEGLKNLLYNPHLRNFLKAIDVAPNAWKAMQAAMQEPLFIEFADECLKIVEPSSEDEKFISAT</sequence>
<gene>
    <name evidence="4" type="primary">LOC119636756</name>
</gene>
<dbReference type="GeneID" id="119636756"/>
<dbReference type="SUPFAM" id="SSF144232">
    <property type="entry name" value="HIT/MYND zinc finger-like"/>
    <property type="match status" value="1"/>
</dbReference>
<dbReference type="RefSeq" id="XP_037888274.1">
    <property type="nucleotide sequence ID" value="XM_038032346.1"/>
</dbReference>
<dbReference type="KEGG" id="gfs:119636756"/>
<name>A0A9C6DTX1_9MUSC</name>
<dbReference type="GO" id="GO:0008270">
    <property type="term" value="F:zinc ion binding"/>
    <property type="evidence" value="ECO:0007669"/>
    <property type="project" value="UniProtKB-UniRule"/>
</dbReference>
<accession>A0A9C6DTX1</accession>
<evidence type="ECO:0000313" key="4">
    <source>
        <dbReference type="RefSeq" id="XP_037888274.1"/>
    </source>
</evidence>
<dbReference type="CDD" id="cd23024">
    <property type="entry name" value="zf-HIT_ZNHIT2-3"/>
    <property type="match status" value="1"/>
</dbReference>
<protein>
    <submittedName>
        <fullName evidence="4">Zinc finger HIT domain-containing protein 3</fullName>
    </submittedName>
</protein>
<evidence type="ECO:0000313" key="3">
    <source>
        <dbReference type="Proteomes" id="UP000092443"/>
    </source>
</evidence>
<keyword evidence="1" id="KW-0863">Zinc-finger</keyword>
<dbReference type="Pfam" id="PF04438">
    <property type="entry name" value="zf-HIT"/>
    <property type="match status" value="1"/>
</dbReference>
<reference evidence="4" key="1">
    <citation type="submission" date="2025-08" db="UniProtKB">
        <authorList>
            <consortium name="RefSeq"/>
        </authorList>
    </citation>
    <scope>IDENTIFICATION</scope>
    <source>
        <tissue evidence="4">Whole body pupa</tissue>
    </source>
</reference>
<evidence type="ECO:0000259" key="2">
    <source>
        <dbReference type="PROSITE" id="PS51083"/>
    </source>
</evidence>
<dbReference type="Proteomes" id="UP000092443">
    <property type="component" value="Unplaced"/>
</dbReference>
<dbReference type="PROSITE" id="PS51083">
    <property type="entry name" value="ZF_HIT"/>
    <property type="match status" value="1"/>
</dbReference>
<keyword evidence="1" id="KW-0862">Zinc</keyword>
<dbReference type="Gene3D" id="3.30.60.190">
    <property type="match status" value="1"/>
</dbReference>
<keyword evidence="3" id="KW-1185">Reference proteome</keyword>
<dbReference type="AlphaFoldDB" id="A0A9C6DTX1"/>
<feature type="domain" description="HIT-type" evidence="2">
    <location>
        <begin position="4"/>
        <end position="38"/>
    </location>
</feature>
<dbReference type="InterPro" id="IPR007529">
    <property type="entry name" value="Znf_HIT"/>
</dbReference>
<evidence type="ECO:0000256" key="1">
    <source>
        <dbReference type="PROSITE-ProRule" id="PRU00453"/>
    </source>
</evidence>
<organism evidence="3 4">
    <name type="scientific">Glossina fuscipes</name>
    <dbReference type="NCBI Taxonomy" id="7396"/>
    <lineage>
        <taxon>Eukaryota</taxon>
        <taxon>Metazoa</taxon>
        <taxon>Ecdysozoa</taxon>
        <taxon>Arthropoda</taxon>
        <taxon>Hexapoda</taxon>
        <taxon>Insecta</taxon>
        <taxon>Pterygota</taxon>
        <taxon>Neoptera</taxon>
        <taxon>Endopterygota</taxon>
        <taxon>Diptera</taxon>
        <taxon>Brachycera</taxon>
        <taxon>Muscomorpha</taxon>
        <taxon>Hippoboscoidea</taxon>
        <taxon>Glossinidae</taxon>
        <taxon>Glossina</taxon>
    </lineage>
</organism>
<proteinExistence type="predicted"/>
<dbReference type="InterPro" id="IPR048371">
    <property type="entry name" value="ZNHIT3_C"/>
</dbReference>
<dbReference type="Pfam" id="PF21373">
    <property type="entry name" value="ZNHIT3_C"/>
    <property type="match status" value="1"/>
</dbReference>